<feature type="compositionally biased region" description="Basic and acidic residues" evidence="1">
    <location>
        <begin position="103"/>
        <end position="119"/>
    </location>
</feature>
<accession>A0A388LX43</accession>
<proteinExistence type="predicted"/>
<name>A0A388LX43_CHABU</name>
<feature type="region of interest" description="Disordered" evidence="1">
    <location>
        <begin position="98"/>
        <end position="160"/>
    </location>
</feature>
<organism evidence="2 3">
    <name type="scientific">Chara braunii</name>
    <name type="common">Braun's stonewort</name>
    <dbReference type="NCBI Taxonomy" id="69332"/>
    <lineage>
        <taxon>Eukaryota</taxon>
        <taxon>Viridiplantae</taxon>
        <taxon>Streptophyta</taxon>
        <taxon>Charophyceae</taxon>
        <taxon>Charales</taxon>
        <taxon>Characeae</taxon>
        <taxon>Chara</taxon>
    </lineage>
</organism>
<evidence type="ECO:0000313" key="2">
    <source>
        <dbReference type="EMBL" id="GBG86894.1"/>
    </source>
</evidence>
<reference evidence="2 3" key="1">
    <citation type="journal article" date="2018" name="Cell">
        <title>The Chara Genome: Secondary Complexity and Implications for Plant Terrestrialization.</title>
        <authorList>
            <person name="Nishiyama T."/>
            <person name="Sakayama H."/>
            <person name="Vries J.D."/>
            <person name="Buschmann H."/>
            <person name="Saint-Marcoux D."/>
            <person name="Ullrich K.K."/>
            <person name="Haas F.B."/>
            <person name="Vanderstraeten L."/>
            <person name="Becker D."/>
            <person name="Lang D."/>
            <person name="Vosolsobe S."/>
            <person name="Rombauts S."/>
            <person name="Wilhelmsson P.K.I."/>
            <person name="Janitza P."/>
            <person name="Kern R."/>
            <person name="Heyl A."/>
            <person name="Rumpler F."/>
            <person name="Villalobos L.I.A.C."/>
            <person name="Clay J.M."/>
            <person name="Skokan R."/>
            <person name="Toyoda A."/>
            <person name="Suzuki Y."/>
            <person name="Kagoshima H."/>
            <person name="Schijlen E."/>
            <person name="Tajeshwar N."/>
            <person name="Catarino B."/>
            <person name="Hetherington A.J."/>
            <person name="Saltykova A."/>
            <person name="Bonnot C."/>
            <person name="Breuninger H."/>
            <person name="Symeonidi A."/>
            <person name="Radhakrishnan G.V."/>
            <person name="Van Nieuwerburgh F."/>
            <person name="Deforce D."/>
            <person name="Chang C."/>
            <person name="Karol K.G."/>
            <person name="Hedrich R."/>
            <person name="Ulvskov P."/>
            <person name="Glockner G."/>
            <person name="Delwiche C.F."/>
            <person name="Petrasek J."/>
            <person name="Van de Peer Y."/>
            <person name="Friml J."/>
            <person name="Beilby M."/>
            <person name="Dolan L."/>
            <person name="Kohara Y."/>
            <person name="Sugano S."/>
            <person name="Fujiyama A."/>
            <person name="Delaux P.-M."/>
            <person name="Quint M."/>
            <person name="TheiBen G."/>
            <person name="Hagemann M."/>
            <person name="Harholt J."/>
            <person name="Dunand C."/>
            <person name="Zachgo S."/>
            <person name="Langdale J."/>
            <person name="Maumus F."/>
            <person name="Straeten D.V.D."/>
            <person name="Gould S.B."/>
            <person name="Rensing S.A."/>
        </authorList>
    </citation>
    <scope>NUCLEOTIDE SEQUENCE [LARGE SCALE GENOMIC DNA]</scope>
    <source>
        <strain evidence="2 3">S276</strain>
    </source>
</reference>
<comment type="caution">
    <text evidence="2">The sequence shown here is derived from an EMBL/GenBank/DDBJ whole genome shotgun (WGS) entry which is preliminary data.</text>
</comment>
<dbReference type="Proteomes" id="UP000265515">
    <property type="component" value="Unassembled WGS sequence"/>
</dbReference>
<evidence type="ECO:0000313" key="3">
    <source>
        <dbReference type="Proteomes" id="UP000265515"/>
    </source>
</evidence>
<dbReference type="AlphaFoldDB" id="A0A388LX43"/>
<feature type="compositionally biased region" description="Basic and acidic residues" evidence="1">
    <location>
        <begin position="129"/>
        <end position="143"/>
    </location>
</feature>
<dbReference type="EMBL" id="BFEA01000585">
    <property type="protein sequence ID" value="GBG86894.1"/>
    <property type="molecule type" value="Genomic_DNA"/>
</dbReference>
<evidence type="ECO:0000256" key="1">
    <source>
        <dbReference type="SAM" id="MobiDB-lite"/>
    </source>
</evidence>
<keyword evidence="3" id="KW-1185">Reference proteome</keyword>
<dbReference type="Gramene" id="GBG86894">
    <property type="protein sequence ID" value="GBG86894"/>
    <property type="gene ID" value="CBR_g42177"/>
</dbReference>
<protein>
    <submittedName>
        <fullName evidence="2">Uncharacterized protein</fullName>
    </submittedName>
</protein>
<sequence>MVRSSGLYGYRPRCIQFLRRWEQMSGEGPTVTAVLDNNYGRQDVKLKVNVEGRKEEEMRADQGLQAAITEAEDRVERRCRRDGVTDEVKVTISYLEAKTSNDTVERGQRHLDRDTKAESEASDLNEETQSWHELDQWRRDHPAVEPVESGLEANSQRRRD</sequence>
<gene>
    <name evidence="2" type="ORF">CBR_g42177</name>
</gene>